<evidence type="ECO:0000259" key="2">
    <source>
        <dbReference type="PROSITE" id="PS50004"/>
    </source>
</evidence>
<accession>A0AA39IWQ1</accession>
<dbReference type="Gene3D" id="2.60.40.150">
    <property type="entry name" value="C2 domain"/>
    <property type="match status" value="1"/>
</dbReference>
<dbReference type="SUPFAM" id="SSF49562">
    <property type="entry name" value="C2 domain (Calcium/lipid-binding domain, CaLB)"/>
    <property type="match status" value="1"/>
</dbReference>
<dbReference type="EMBL" id="JAUEPT010000104">
    <property type="protein sequence ID" value="KAK0431901.1"/>
    <property type="molecule type" value="Genomic_DNA"/>
</dbReference>
<reference evidence="3" key="1">
    <citation type="submission" date="2023-06" db="EMBL/GenBank/DDBJ databases">
        <authorList>
            <consortium name="Lawrence Berkeley National Laboratory"/>
            <person name="Ahrendt S."/>
            <person name="Sahu N."/>
            <person name="Indic B."/>
            <person name="Wong-Bajracharya J."/>
            <person name="Merenyi Z."/>
            <person name="Ke H.-M."/>
            <person name="Monk M."/>
            <person name="Kocsube S."/>
            <person name="Drula E."/>
            <person name="Lipzen A."/>
            <person name="Balint B."/>
            <person name="Henrissat B."/>
            <person name="Andreopoulos B."/>
            <person name="Martin F.M."/>
            <person name="Harder C.B."/>
            <person name="Rigling D."/>
            <person name="Ford K.L."/>
            <person name="Foster G.D."/>
            <person name="Pangilinan J."/>
            <person name="Papanicolaou A."/>
            <person name="Barry K."/>
            <person name="LaButti K."/>
            <person name="Viragh M."/>
            <person name="Koriabine M."/>
            <person name="Yan M."/>
            <person name="Riley R."/>
            <person name="Champramary S."/>
            <person name="Plett K.L."/>
            <person name="Tsai I.J."/>
            <person name="Slot J."/>
            <person name="Sipos G."/>
            <person name="Plett J."/>
            <person name="Nagy L.G."/>
            <person name="Grigoriev I.V."/>
        </authorList>
    </citation>
    <scope>NUCLEOTIDE SEQUENCE</scope>
    <source>
        <strain evidence="3">FPL87.14</strain>
    </source>
</reference>
<dbReference type="PANTHER" id="PTHR10039:SF15">
    <property type="entry name" value="NACHT DOMAIN-CONTAINING PROTEIN"/>
    <property type="match status" value="1"/>
</dbReference>
<gene>
    <name evidence="3" type="ORF">EV421DRAFT_132246</name>
</gene>
<dbReference type="InterPro" id="IPR056884">
    <property type="entry name" value="NPHP3-like_N"/>
</dbReference>
<sequence>MDSSTTTAVDMTVVSAENLPLTKQSHRLRDSYVELKIGSTPSGCTKTILSTCSPVWNHHFLVDRSNEIDECPISLTVWHVARIRPPRVVGSVHSSLQDLLQHQRAVGNADICLTLHLNGKPVRGNAYICIRVVGMSLAERAEVARGEMLRNRQDILQFRLSKLVEKLVIVKGAVDHVFELNSHAKDAWKFLSASLTLISAQREQDERVLLLVDAILEVYDLMTTVEGLKKIPAVQKVVEQILKQTVVCGEFIRQYVQYEFLERVWRRMTSDIEEKIQSFIQCFRSLKEQFSQGVTVETLLVSFQANDSVQYLYMKGVLKPVFMDTSSRTPCHPESRRLVIHKIADWIFDKSSANKRVFWLQGGARYGKSTVLTSIANIMREFGYLGAFIFFNKDISKQSKPAHVFRTIAFQLAGFDPRIGEEIERATKEHKNIAEAPFEMQFSNLIDKPLNRAAWDFEPIVILIDALDECEDRARLLQVLCEGLAVLPSYLRIVIASRNSEKESDIFGAFDKHALVESYELSCTQYD</sequence>
<dbReference type="PANTHER" id="PTHR10039">
    <property type="entry name" value="AMELOGENIN"/>
    <property type="match status" value="1"/>
</dbReference>
<dbReference type="Gene3D" id="3.40.50.300">
    <property type="entry name" value="P-loop containing nucleotide triphosphate hydrolases"/>
    <property type="match status" value="1"/>
</dbReference>
<dbReference type="Proteomes" id="UP001175226">
    <property type="component" value="Unassembled WGS sequence"/>
</dbReference>
<comment type="caution">
    <text evidence="3">The sequence shown here is derived from an EMBL/GenBank/DDBJ whole genome shotgun (WGS) entry which is preliminary data.</text>
</comment>
<evidence type="ECO:0000313" key="3">
    <source>
        <dbReference type="EMBL" id="KAK0431901.1"/>
    </source>
</evidence>
<keyword evidence="1" id="KW-0677">Repeat</keyword>
<dbReference type="InterPro" id="IPR035892">
    <property type="entry name" value="C2_domain_sf"/>
</dbReference>
<dbReference type="Pfam" id="PF00168">
    <property type="entry name" value="C2"/>
    <property type="match status" value="1"/>
</dbReference>
<dbReference type="InterPro" id="IPR000008">
    <property type="entry name" value="C2_dom"/>
</dbReference>
<proteinExistence type="predicted"/>
<feature type="domain" description="C2" evidence="2">
    <location>
        <begin position="1"/>
        <end position="109"/>
    </location>
</feature>
<evidence type="ECO:0000313" key="4">
    <source>
        <dbReference type="Proteomes" id="UP001175226"/>
    </source>
</evidence>
<organism evidence="3 4">
    <name type="scientific">Armillaria borealis</name>
    <dbReference type="NCBI Taxonomy" id="47425"/>
    <lineage>
        <taxon>Eukaryota</taxon>
        <taxon>Fungi</taxon>
        <taxon>Dikarya</taxon>
        <taxon>Basidiomycota</taxon>
        <taxon>Agaricomycotina</taxon>
        <taxon>Agaricomycetes</taxon>
        <taxon>Agaricomycetidae</taxon>
        <taxon>Agaricales</taxon>
        <taxon>Marasmiineae</taxon>
        <taxon>Physalacriaceae</taxon>
        <taxon>Armillaria</taxon>
    </lineage>
</organism>
<dbReference type="InterPro" id="IPR027417">
    <property type="entry name" value="P-loop_NTPase"/>
</dbReference>
<dbReference type="SMART" id="SM00239">
    <property type="entry name" value="C2"/>
    <property type="match status" value="1"/>
</dbReference>
<keyword evidence="4" id="KW-1185">Reference proteome</keyword>
<dbReference type="CDD" id="cd00030">
    <property type="entry name" value="C2"/>
    <property type="match status" value="1"/>
</dbReference>
<evidence type="ECO:0000256" key="1">
    <source>
        <dbReference type="ARBA" id="ARBA00022737"/>
    </source>
</evidence>
<protein>
    <recommendedName>
        <fullName evidence="2">C2 domain-containing protein</fullName>
    </recommendedName>
</protein>
<dbReference type="AlphaFoldDB" id="A0AA39IWQ1"/>
<dbReference type="Pfam" id="PF24883">
    <property type="entry name" value="NPHP3_N"/>
    <property type="match status" value="1"/>
</dbReference>
<name>A0AA39IWQ1_9AGAR</name>
<dbReference type="PROSITE" id="PS50004">
    <property type="entry name" value="C2"/>
    <property type="match status" value="1"/>
</dbReference>
<dbReference type="SUPFAM" id="SSF52540">
    <property type="entry name" value="P-loop containing nucleoside triphosphate hydrolases"/>
    <property type="match status" value="1"/>
</dbReference>